<dbReference type="OrthoDB" id="9795626at2"/>
<dbReference type="Proteomes" id="UP000199584">
    <property type="component" value="Unassembled WGS sequence"/>
</dbReference>
<dbReference type="GO" id="GO:0004527">
    <property type="term" value="F:exonuclease activity"/>
    <property type="evidence" value="ECO:0007669"/>
    <property type="project" value="UniProtKB-KW"/>
</dbReference>
<reference evidence="7" key="1">
    <citation type="submission" date="2016-10" db="EMBL/GenBank/DDBJ databases">
        <authorList>
            <person name="Varghese N."/>
            <person name="Submissions S."/>
        </authorList>
    </citation>
    <scope>NUCLEOTIDE SEQUENCE [LARGE SCALE GENOMIC DNA]</scope>
    <source>
        <strain evidence="7">DSM 3669</strain>
    </source>
</reference>
<dbReference type="AlphaFoldDB" id="A0A1I6DCA5"/>
<organism evidence="6 7">
    <name type="scientific">Desulfoscipio geothermicus DSM 3669</name>
    <dbReference type="NCBI Taxonomy" id="1121426"/>
    <lineage>
        <taxon>Bacteria</taxon>
        <taxon>Bacillati</taxon>
        <taxon>Bacillota</taxon>
        <taxon>Clostridia</taxon>
        <taxon>Eubacteriales</taxon>
        <taxon>Desulfallaceae</taxon>
        <taxon>Desulfoscipio</taxon>
    </lineage>
</organism>
<comment type="subunit">
    <text evidence="2">Heterodimer of SbcC and SbcD.</text>
</comment>
<evidence type="ECO:0000256" key="4">
    <source>
        <dbReference type="SAM" id="Coils"/>
    </source>
</evidence>
<evidence type="ECO:0000256" key="2">
    <source>
        <dbReference type="ARBA" id="ARBA00011322"/>
    </source>
</evidence>
<keyword evidence="6" id="KW-0269">Exonuclease</keyword>
<feature type="domain" description="Rad50/SbcC-type AAA" evidence="5">
    <location>
        <begin position="5"/>
        <end position="222"/>
    </location>
</feature>
<dbReference type="InterPro" id="IPR027417">
    <property type="entry name" value="P-loop_NTPase"/>
</dbReference>
<dbReference type="PANTHER" id="PTHR32114:SF2">
    <property type="entry name" value="ABC TRANSPORTER ABCH.3"/>
    <property type="match status" value="1"/>
</dbReference>
<dbReference type="STRING" id="39060.SAMN05660706_108131"/>
<keyword evidence="7" id="KW-1185">Reference proteome</keyword>
<comment type="similarity">
    <text evidence="1">Belongs to the SMC family. SbcC subfamily.</text>
</comment>
<feature type="coiled-coil region" evidence="4">
    <location>
        <begin position="536"/>
        <end position="577"/>
    </location>
</feature>
<dbReference type="Gene3D" id="3.40.50.300">
    <property type="entry name" value="P-loop containing nucleotide triphosphate hydrolases"/>
    <property type="match status" value="2"/>
</dbReference>
<keyword evidence="4" id="KW-0175">Coiled coil</keyword>
<dbReference type="Pfam" id="PF13476">
    <property type="entry name" value="AAA_23"/>
    <property type="match status" value="1"/>
</dbReference>
<feature type="coiled-coil region" evidence="4">
    <location>
        <begin position="194"/>
        <end position="278"/>
    </location>
</feature>
<dbReference type="Pfam" id="PF13558">
    <property type="entry name" value="SbcC_Walker_B"/>
    <property type="match status" value="1"/>
</dbReference>
<dbReference type="InterPro" id="IPR038729">
    <property type="entry name" value="Rad50/SbcC_AAA"/>
</dbReference>
<evidence type="ECO:0000313" key="6">
    <source>
        <dbReference type="EMBL" id="SFR03069.1"/>
    </source>
</evidence>
<keyword evidence="6" id="KW-0378">Hydrolase</keyword>
<feature type="coiled-coil region" evidence="4">
    <location>
        <begin position="687"/>
        <end position="721"/>
    </location>
</feature>
<accession>A0A1I6DCA5</accession>
<feature type="coiled-coil region" evidence="4">
    <location>
        <begin position="747"/>
        <end position="820"/>
    </location>
</feature>
<protein>
    <recommendedName>
        <fullName evidence="3">Nuclease SbcCD subunit C</fullName>
    </recommendedName>
</protein>
<dbReference type="PANTHER" id="PTHR32114">
    <property type="entry name" value="ABC TRANSPORTER ABCH.3"/>
    <property type="match status" value="1"/>
</dbReference>
<feature type="coiled-coil region" evidence="4">
    <location>
        <begin position="603"/>
        <end position="637"/>
    </location>
</feature>
<evidence type="ECO:0000259" key="5">
    <source>
        <dbReference type="Pfam" id="PF13476"/>
    </source>
</evidence>
<evidence type="ECO:0000313" key="7">
    <source>
        <dbReference type="Proteomes" id="UP000199584"/>
    </source>
</evidence>
<gene>
    <name evidence="6" type="ORF">SAMN05660706_108131</name>
</gene>
<dbReference type="SUPFAM" id="SSF52540">
    <property type="entry name" value="P-loop containing nucleoside triphosphate hydrolases"/>
    <property type="match status" value="1"/>
</dbReference>
<evidence type="ECO:0000256" key="3">
    <source>
        <dbReference type="ARBA" id="ARBA00013368"/>
    </source>
</evidence>
<dbReference type="RefSeq" id="WP_092482693.1">
    <property type="nucleotide sequence ID" value="NZ_FOYM01000008.1"/>
</dbReference>
<keyword evidence="6" id="KW-0540">Nuclease</keyword>
<dbReference type="GO" id="GO:0016887">
    <property type="term" value="F:ATP hydrolysis activity"/>
    <property type="evidence" value="ECO:0007669"/>
    <property type="project" value="InterPro"/>
</dbReference>
<name>A0A1I6DCA5_9FIRM</name>
<evidence type="ECO:0000256" key="1">
    <source>
        <dbReference type="ARBA" id="ARBA00006930"/>
    </source>
</evidence>
<sequence>MKPLKLSMSAFGPYAGPQVLDFTELGDRSFFVIHGPTGAGKTTILDAMCFALYGDTSGARRDGKQMRSDHAEPSVVTEVVFDFSIGSASYRIQRRPEQERPKLRGEGTTVMRSEATLWDITGIYNEAKEGAVLESGWNKVTAAVEKLLGFKSDQFRQVVMLPQGDFQKLLMADSRERQAILETLFHTELYRRIEESLKEAARVLKKDVEKTRQQRKWVLQEARSQTREELAGRLQKHREELHAAGQKVACGRAMVKKAQEALAAGQQAREKLEEERQARAAVAGLESRAPEIAARRQALAKARRAAGLLDAESALQARQQEVSEAEYVLALKNETMNRARAAKEMAEKKFALERGRESEREAAAREVTRLEELGDKVRSLAGAREAVVKAQTQYKAAENKYNKVREFLNSTQLLIEEKNKLYDEAVKLAARRDALESALREAEQVFNKRQALEAQRRELSVILKDFRIAGQKLQHAEENYARIKEQLTAMQEAWPRGQAAVLAGSLKRGIPCPVCGSLEHPAPAREKAKLPSEEEIKTGQQQLNNLEKYRDQVKDKFNALVAKKATVESKVRDLEAELGDKAGVNLSVLQSDAHKAGQLLSGALEAVKKVDLLAGELAELKEQEKKAGEQLEILQKAWQEAGMALEAARAVVWERESGIPKELRDLNALNEARRVAGEKKERLMAAFEQSRLAVDEANQALARAETAAQGAREALQAAQKRAAGEARSFAARLQAMGFADPAEYAAAKKTQEEILALEKQIKEYDENFRAALDRRERAIKAAEGLSEPDMKKLTRALVLAEQARDEALQLETRLRSQIEQENNWLKQIVDLDSALEEMEGRYSVLGHLSDVANGKNDYGLTFQRFVLGALLDDVMVAATERLKLMSRGRYHLQRTLERARSNAAGGLELEVFDTYTGVARQVSTLSGGESFLASLSLALGLADVVQSYAGGMHLDTIFIDEGFGTLDPESLDLAMRALIDLQKGGRLVGIISHVPELKEIIDIRLEVRATKKGSTARFRLS</sequence>
<feature type="coiled-coil region" evidence="4">
    <location>
        <begin position="425"/>
        <end position="493"/>
    </location>
</feature>
<dbReference type="EMBL" id="FOYM01000008">
    <property type="protein sequence ID" value="SFR03069.1"/>
    <property type="molecule type" value="Genomic_DNA"/>
</dbReference>
<dbReference type="GO" id="GO:0006302">
    <property type="term" value="P:double-strand break repair"/>
    <property type="evidence" value="ECO:0007669"/>
    <property type="project" value="InterPro"/>
</dbReference>
<proteinExistence type="inferred from homology"/>